<reference evidence="2 3" key="1">
    <citation type="submission" date="2020-04" db="EMBL/GenBank/DDBJ databases">
        <title>Usitatibacter rugosus gen. nov., sp. nov. and Usitatibacter palustris sp. nov., novel members of Usitatibacteraceae fam. nov. within the order Nitrosomonadales isolated from soil.</title>
        <authorList>
            <person name="Huber K.J."/>
            <person name="Neumann-Schaal M."/>
            <person name="Geppert A."/>
            <person name="Luckner M."/>
            <person name="Wanner G."/>
            <person name="Overmann J."/>
        </authorList>
    </citation>
    <scope>NUCLEOTIDE SEQUENCE [LARGE SCALE GENOMIC DNA]</scope>
    <source>
        <strain evidence="2 3">Swamp67</strain>
    </source>
</reference>
<dbReference type="Pfam" id="PF13614">
    <property type="entry name" value="AAA_31"/>
    <property type="match status" value="1"/>
</dbReference>
<dbReference type="KEGG" id="upl:DSM104440_01539"/>
<gene>
    <name evidence="2" type="primary">soj</name>
    <name evidence="2" type="ORF">DSM104440_01539</name>
</gene>
<dbReference type="RefSeq" id="WP_171161457.1">
    <property type="nucleotide sequence ID" value="NZ_CP053073.1"/>
</dbReference>
<protein>
    <submittedName>
        <fullName evidence="2">Sporulation initiation inhibitor protein Soj</fullName>
        <ecNumber evidence="2">3.6.-.-</ecNumber>
    </submittedName>
</protein>
<keyword evidence="3" id="KW-1185">Reference proteome</keyword>
<dbReference type="AlphaFoldDB" id="A0A6M4H503"/>
<dbReference type="SUPFAM" id="SSF52540">
    <property type="entry name" value="P-loop containing nucleoside triphosphate hydrolases"/>
    <property type="match status" value="1"/>
</dbReference>
<organism evidence="2 3">
    <name type="scientific">Usitatibacter palustris</name>
    <dbReference type="NCBI Taxonomy" id="2732487"/>
    <lineage>
        <taxon>Bacteria</taxon>
        <taxon>Pseudomonadati</taxon>
        <taxon>Pseudomonadota</taxon>
        <taxon>Betaproteobacteria</taxon>
        <taxon>Nitrosomonadales</taxon>
        <taxon>Usitatibacteraceae</taxon>
        <taxon>Usitatibacter</taxon>
    </lineage>
</organism>
<dbReference type="InterPro" id="IPR027417">
    <property type="entry name" value="P-loop_NTPase"/>
</dbReference>
<dbReference type="EC" id="3.6.-.-" evidence="2"/>
<accession>A0A6M4H503</accession>
<evidence type="ECO:0000313" key="3">
    <source>
        <dbReference type="Proteomes" id="UP000503096"/>
    </source>
</evidence>
<dbReference type="EMBL" id="CP053073">
    <property type="protein sequence ID" value="QJR14729.1"/>
    <property type="molecule type" value="Genomic_DNA"/>
</dbReference>
<dbReference type="GO" id="GO:0016787">
    <property type="term" value="F:hydrolase activity"/>
    <property type="evidence" value="ECO:0007669"/>
    <property type="project" value="UniProtKB-KW"/>
</dbReference>
<dbReference type="PANTHER" id="PTHR13696:SF52">
    <property type="entry name" value="PARA FAMILY PROTEIN CT_582"/>
    <property type="match status" value="1"/>
</dbReference>
<dbReference type="InterPro" id="IPR050678">
    <property type="entry name" value="DNA_Partitioning_ATPase"/>
</dbReference>
<dbReference type="PANTHER" id="PTHR13696">
    <property type="entry name" value="P-LOOP CONTAINING NUCLEOSIDE TRIPHOSPHATE HYDROLASE"/>
    <property type="match status" value="1"/>
</dbReference>
<dbReference type="Proteomes" id="UP000503096">
    <property type="component" value="Chromosome"/>
</dbReference>
<evidence type="ECO:0000259" key="1">
    <source>
        <dbReference type="Pfam" id="PF13614"/>
    </source>
</evidence>
<dbReference type="CDD" id="cd02042">
    <property type="entry name" value="ParAB_family"/>
    <property type="match status" value="1"/>
</dbReference>
<keyword evidence="2" id="KW-0378">Hydrolase</keyword>
<proteinExistence type="predicted"/>
<evidence type="ECO:0000313" key="2">
    <source>
        <dbReference type="EMBL" id="QJR14729.1"/>
    </source>
</evidence>
<dbReference type="FunCoup" id="A0A6M4H503">
    <property type="interactions" value="543"/>
</dbReference>
<name>A0A6M4H503_9PROT</name>
<dbReference type="InterPro" id="IPR025669">
    <property type="entry name" value="AAA_dom"/>
</dbReference>
<sequence length="268" mass="29352">MARIAVFNQKGGVGKTTTTLNLIAALAREGFDPLAIDLDPQAHLSQICGARVNTAAESVYGFFRDSRPLMDLVRNANAGWEVIPSHLELSKVDTQFGKGPNVLNRLRIGLEREQLNGVRPVVIDCCPMLGVLSLSAIFAADRVLVPVSADFLAETGALQVEKTLNALQRVLGHPVQRRYVITRFDGRRKMSWEILERFKSHFGANLCESRISETVAIAESPFSSQDVFAHAPNSRGAADYRALFEELDSAGFFGVRRVALPEPAVAYA</sequence>
<dbReference type="InParanoid" id="A0A6M4H503"/>
<feature type="domain" description="AAA" evidence="1">
    <location>
        <begin position="3"/>
        <end position="170"/>
    </location>
</feature>
<dbReference type="Gene3D" id="3.40.50.300">
    <property type="entry name" value="P-loop containing nucleotide triphosphate hydrolases"/>
    <property type="match status" value="1"/>
</dbReference>